<gene>
    <name evidence="1" type="ORF">SAMN05216354_0839</name>
</gene>
<evidence type="ECO:0000313" key="1">
    <source>
        <dbReference type="EMBL" id="SEF57147.1"/>
    </source>
</evidence>
<dbReference type="AlphaFoldDB" id="A0A1H5T575"/>
<protein>
    <submittedName>
        <fullName evidence="1">Uncharacterized protein</fullName>
    </submittedName>
</protein>
<name>A0A1H5T575_XYLRU</name>
<sequence>MPNFLHFADINSLQLRCKFNLIIFINQEKCVAKANLRLYGFLIVNLLFFNPLHSCNTIAQRILRRQTSAYGLINTLIINSRPRM</sequence>
<proteinExistence type="predicted"/>
<dbReference type="Proteomes" id="UP000236735">
    <property type="component" value="Unassembled WGS sequence"/>
</dbReference>
<dbReference type="EMBL" id="FNUV01000002">
    <property type="protein sequence ID" value="SEF57147.1"/>
    <property type="molecule type" value="Genomic_DNA"/>
</dbReference>
<evidence type="ECO:0000313" key="2">
    <source>
        <dbReference type="Proteomes" id="UP000236735"/>
    </source>
</evidence>
<accession>A0A1H5T575</accession>
<reference evidence="1 2" key="1">
    <citation type="submission" date="2016-10" db="EMBL/GenBank/DDBJ databases">
        <authorList>
            <person name="de Groot N.N."/>
        </authorList>
    </citation>
    <scope>NUCLEOTIDE SEQUENCE [LARGE SCALE GENOMIC DNA]</scope>
    <source>
        <strain evidence="1 2">AR32</strain>
    </source>
</reference>
<organism evidence="1 2">
    <name type="scientific">Xylanibacter ruminicola</name>
    <name type="common">Prevotella ruminicola</name>
    <dbReference type="NCBI Taxonomy" id="839"/>
    <lineage>
        <taxon>Bacteria</taxon>
        <taxon>Pseudomonadati</taxon>
        <taxon>Bacteroidota</taxon>
        <taxon>Bacteroidia</taxon>
        <taxon>Bacteroidales</taxon>
        <taxon>Prevotellaceae</taxon>
        <taxon>Xylanibacter</taxon>
    </lineage>
</organism>